<dbReference type="AlphaFoldDB" id="A0A2P2QG01"/>
<name>A0A2P2QG01_RHIMU</name>
<reference evidence="1" key="1">
    <citation type="submission" date="2018-02" db="EMBL/GenBank/DDBJ databases">
        <title>Rhizophora mucronata_Transcriptome.</title>
        <authorList>
            <person name="Meera S.P."/>
            <person name="Sreeshan A."/>
            <person name="Augustine A."/>
        </authorList>
    </citation>
    <scope>NUCLEOTIDE SEQUENCE</scope>
    <source>
        <tissue evidence="1">Leaf</tissue>
    </source>
</reference>
<protein>
    <submittedName>
        <fullName evidence="1">Uncharacterized protein</fullName>
    </submittedName>
</protein>
<sequence length="26" mass="2742">MKLSSSILPKNLMALSASLSSVCLFT</sequence>
<organism evidence="1">
    <name type="scientific">Rhizophora mucronata</name>
    <name type="common">Asiatic mangrove</name>
    <dbReference type="NCBI Taxonomy" id="61149"/>
    <lineage>
        <taxon>Eukaryota</taxon>
        <taxon>Viridiplantae</taxon>
        <taxon>Streptophyta</taxon>
        <taxon>Embryophyta</taxon>
        <taxon>Tracheophyta</taxon>
        <taxon>Spermatophyta</taxon>
        <taxon>Magnoliopsida</taxon>
        <taxon>eudicotyledons</taxon>
        <taxon>Gunneridae</taxon>
        <taxon>Pentapetalae</taxon>
        <taxon>rosids</taxon>
        <taxon>fabids</taxon>
        <taxon>Malpighiales</taxon>
        <taxon>Rhizophoraceae</taxon>
        <taxon>Rhizophora</taxon>
    </lineage>
</organism>
<dbReference type="EMBL" id="GGEC01085496">
    <property type="protein sequence ID" value="MBX65980.1"/>
    <property type="molecule type" value="Transcribed_RNA"/>
</dbReference>
<accession>A0A2P2QG01</accession>
<evidence type="ECO:0000313" key="1">
    <source>
        <dbReference type="EMBL" id="MBX65980.1"/>
    </source>
</evidence>
<proteinExistence type="predicted"/>